<comment type="caution">
    <text evidence="1">The sequence shown here is derived from an EMBL/GenBank/DDBJ whole genome shotgun (WGS) entry which is preliminary data.</text>
</comment>
<accession>A0A7K1TF70</accession>
<dbReference type="Proteomes" id="UP000441336">
    <property type="component" value="Unassembled WGS sequence"/>
</dbReference>
<dbReference type="InterPro" id="IPR014756">
    <property type="entry name" value="Ig_E-set"/>
</dbReference>
<dbReference type="Gene3D" id="2.60.40.10">
    <property type="entry name" value="Immunoglobulins"/>
    <property type="match status" value="1"/>
</dbReference>
<gene>
    <name evidence="1" type="ORF">GO988_12035</name>
</gene>
<dbReference type="InterPro" id="IPR026444">
    <property type="entry name" value="Secre_tail"/>
</dbReference>
<evidence type="ECO:0000313" key="1">
    <source>
        <dbReference type="EMBL" id="MVN77056.1"/>
    </source>
</evidence>
<keyword evidence="2" id="KW-1185">Reference proteome</keyword>
<dbReference type="AlphaFoldDB" id="A0A7K1TF70"/>
<dbReference type="InterPro" id="IPR013783">
    <property type="entry name" value="Ig-like_fold"/>
</dbReference>
<dbReference type="SUPFAM" id="SSF81296">
    <property type="entry name" value="E set domains"/>
    <property type="match status" value="1"/>
</dbReference>
<protein>
    <submittedName>
        <fullName evidence="1">T9SS type A sorting domain-containing protein</fullName>
    </submittedName>
</protein>
<evidence type="ECO:0000313" key="2">
    <source>
        <dbReference type="Proteomes" id="UP000441336"/>
    </source>
</evidence>
<organism evidence="1 2">
    <name type="scientific">Hymenobacter ginkgonis</name>
    <dbReference type="NCBI Taxonomy" id="2682976"/>
    <lineage>
        <taxon>Bacteria</taxon>
        <taxon>Pseudomonadati</taxon>
        <taxon>Bacteroidota</taxon>
        <taxon>Cytophagia</taxon>
        <taxon>Cytophagales</taxon>
        <taxon>Hymenobacteraceae</taxon>
        <taxon>Hymenobacter</taxon>
    </lineage>
</organism>
<reference evidence="1 2" key="1">
    <citation type="submission" date="2019-12" db="EMBL/GenBank/DDBJ databases">
        <title>Hymenobacter sp. HMF4947 Genome sequencing and assembly.</title>
        <authorList>
            <person name="Kang H."/>
            <person name="Cha I."/>
            <person name="Kim H."/>
            <person name="Joh K."/>
        </authorList>
    </citation>
    <scope>NUCLEOTIDE SEQUENCE [LARGE SCALE GENOMIC DNA]</scope>
    <source>
        <strain evidence="1 2">HMF4947</strain>
    </source>
</reference>
<sequence length="963" mass="97902">MNLLFTRIITVKCRYLGLLIVLLTPLLGWGQATIANYDFNSTTGSFASTTSVPATSSASGVAATVTASKAFTITGTSGIATGGSAFTANAVAGSAISMGSLGVTSTDYFQFSLGDVALPKYAAFKLYLQAYRSASGPTSLALQYSLNGGAYVPYGNSISLGTTAFNENVIDLSALTALNSPRSLTFQLVVMGSGGGVARIDNFQVQAVNTVDPVISSLTPGTVEAGSADFTLLVGGSNFTNGAVVNFNGLDLATAYNSATSLTAVVPAAAVATTGNYSVTVTNPTAGSATSVAVVLPVTPALTRWTGAANTNSWFDAANWSTRTVPNAATEEVLLDHRFVAGSYTVSIDQNTAVAIKSLTVNPGVGDSIFALVPATNAVSPAALTLGSTTAALALAIYNRGVVTNASGAAAGTNVAGIEVAGTMATAFIYNGGSYRHASSLGHRLVAENLNVLIGTEQGIFDLRLPANASSSYALSTSGRNYGTLILRNRPGAATSGYLATASTLSVQGNLIIGAGVTLNATINNDLRIAGDVRSQGTFQFKETSPVSATSQVLLAGTKVQTISGVFILNGAVGLAINNPTGVMLATPVQLGGALTLTSGTLTTTATNLLTLTAPATINGGSSTSFINGPLARQTAAGALTNLFFPTGSGAAYRPITLNATAQDATSYLVSQTEGLAPSANNLLAGTTALPTLTRVSQVRFYTITPTPAANNFSGTVTIPYGTDDQVNTPNSPGFTIGKNSGSGWQNIGNSGINVSTPAPAGGYASGTITSGTFTSFSNFALAKTDANAAVNPLPVALTSFTVRRQSTGVAINWITASEVDNAHFEVQRSLDGQVFTTVADEVGHGTTTQVSHYAARDLGAPAGLLYYRLHQVDTGGQVTSSQVVALAATEAATALVLYPNPAHDHLTVLAPAGTAVQVLDLTGRLLQAGALPPSGAVEVQALMPGSYLLRVGEQQVLRFSKQ</sequence>
<dbReference type="NCBIfam" id="TIGR04183">
    <property type="entry name" value="Por_Secre_tail"/>
    <property type="match status" value="1"/>
</dbReference>
<name>A0A7K1TF70_9BACT</name>
<proteinExistence type="predicted"/>
<dbReference type="RefSeq" id="WP_157565723.1">
    <property type="nucleotide sequence ID" value="NZ_WQKZ01000003.1"/>
</dbReference>
<dbReference type="EMBL" id="WQKZ01000003">
    <property type="protein sequence ID" value="MVN77056.1"/>
    <property type="molecule type" value="Genomic_DNA"/>
</dbReference>